<dbReference type="EMBL" id="BEXD01001735">
    <property type="protein sequence ID" value="GBB95553.1"/>
    <property type="molecule type" value="Genomic_DNA"/>
</dbReference>
<feature type="domain" description="Dynamin GTPase" evidence="1">
    <location>
        <begin position="1"/>
        <end position="254"/>
    </location>
</feature>
<proteinExistence type="predicted"/>
<dbReference type="InterPro" id="IPR022812">
    <property type="entry name" value="Dynamin"/>
</dbReference>
<protein>
    <recommendedName>
        <fullName evidence="1">Dynamin GTPase domain-containing protein</fullName>
    </recommendedName>
</protein>
<comment type="caution">
    <text evidence="2">The sequence shown here is derived from an EMBL/GenBank/DDBJ whole genome shotgun (WGS) entry which is preliminary data.</text>
</comment>
<dbReference type="Proteomes" id="UP000247702">
    <property type="component" value="Unassembled WGS sequence"/>
</dbReference>
<dbReference type="InterPro" id="IPR027417">
    <property type="entry name" value="P-loop_NTPase"/>
</dbReference>
<dbReference type="GO" id="GO:0016020">
    <property type="term" value="C:membrane"/>
    <property type="evidence" value="ECO:0007669"/>
    <property type="project" value="TreeGrafter"/>
</dbReference>
<organism evidence="2 4">
    <name type="scientific">Rhizophagus clarus</name>
    <dbReference type="NCBI Taxonomy" id="94130"/>
    <lineage>
        <taxon>Eukaryota</taxon>
        <taxon>Fungi</taxon>
        <taxon>Fungi incertae sedis</taxon>
        <taxon>Mucoromycota</taxon>
        <taxon>Glomeromycotina</taxon>
        <taxon>Glomeromycetes</taxon>
        <taxon>Glomerales</taxon>
        <taxon>Glomeraceae</taxon>
        <taxon>Rhizophagus</taxon>
    </lineage>
</organism>
<dbReference type="PRINTS" id="PR00195">
    <property type="entry name" value="DYNAMIN"/>
</dbReference>
<accession>A0A2Z6QZF5</accession>
<dbReference type="GO" id="GO:0005874">
    <property type="term" value="C:microtubule"/>
    <property type="evidence" value="ECO:0007669"/>
    <property type="project" value="TreeGrafter"/>
</dbReference>
<evidence type="ECO:0000259" key="1">
    <source>
        <dbReference type="SMART" id="SM00053"/>
    </source>
</evidence>
<dbReference type="Pfam" id="PF00350">
    <property type="entry name" value="Dynamin_N"/>
    <property type="match status" value="1"/>
</dbReference>
<dbReference type="GO" id="GO:0008017">
    <property type="term" value="F:microtubule binding"/>
    <property type="evidence" value="ECO:0007669"/>
    <property type="project" value="TreeGrafter"/>
</dbReference>
<evidence type="ECO:0000313" key="3">
    <source>
        <dbReference type="EMBL" id="GES77113.1"/>
    </source>
</evidence>
<dbReference type="GO" id="GO:0005737">
    <property type="term" value="C:cytoplasm"/>
    <property type="evidence" value="ECO:0007669"/>
    <property type="project" value="TreeGrafter"/>
</dbReference>
<keyword evidence="4" id="KW-1185">Reference proteome</keyword>
<dbReference type="InterPro" id="IPR001401">
    <property type="entry name" value="Dynamin_GTPase"/>
</dbReference>
<reference evidence="3" key="2">
    <citation type="submission" date="2019-10" db="EMBL/GenBank/DDBJ databases">
        <title>Conservation and host-specific expression of non-tandemly repeated heterogenous ribosome RNA gene in arbuscular mycorrhizal fungi.</title>
        <authorList>
            <person name="Maeda T."/>
            <person name="Kobayashi Y."/>
            <person name="Nakagawa T."/>
            <person name="Ezawa T."/>
            <person name="Yamaguchi K."/>
            <person name="Bino T."/>
            <person name="Nishimoto Y."/>
            <person name="Shigenobu S."/>
            <person name="Kawaguchi M."/>
        </authorList>
    </citation>
    <scope>NUCLEOTIDE SEQUENCE</scope>
    <source>
        <strain evidence="3">HR1</strain>
    </source>
</reference>
<dbReference type="SUPFAM" id="SSF52540">
    <property type="entry name" value="P-loop containing nucleoside triphosphate hydrolases"/>
    <property type="match status" value="1"/>
</dbReference>
<name>A0A2Z6QZF5_9GLOM</name>
<dbReference type="STRING" id="94130.A0A2Z6QZF5"/>
<dbReference type="PANTHER" id="PTHR11566">
    <property type="entry name" value="DYNAMIN"/>
    <property type="match status" value="1"/>
</dbReference>
<dbReference type="Gene3D" id="3.40.50.300">
    <property type="entry name" value="P-loop containing nucleotide triphosphate hydrolases"/>
    <property type="match status" value="1"/>
</dbReference>
<evidence type="ECO:0000313" key="2">
    <source>
        <dbReference type="EMBL" id="GBB95553.1"/>
    </source>
</evidence>
<reference evidence="2 4" key="1">
    <citation type="submission" date="2017-11" db="EMBL/GenBank/DDBJ databases">
        <title>The genome of Rhizophagus clarus HR1 reveals common genetic basis of auxotrophy among arbuscular mycorrhizal fungi.</title>
        <authorList>
            <person name="Kobayashi Y."/>
        </authorList>
    </citation>
    <scope>NUCLEOTIDE SEQUENCE [LARGE SCALE GENOMIC DNA]</scope>
    <source>
        <strain evidence="2 4">HR1</strain>
    </source>
</reference>
<dbReference type="SMART" id="SM00053">
    <property type="entry name" value="DYNc"/>
    <property type="match status" value="1"/>
</dbReference>
<dbReference type="Proteomes" id="UP000615446">
    <property type="component" value="Unassembled WGS sequence"/>
</dbReference>
<dbReference type="InterPro" id="IPR045063">
    <property type="entry name" value="Dynamin_N"/>
</dbReference>
<evidence type="ECO:0000313" key="4">
    <source>
        <dbReference type="Proteomes" id="UP000247702"/>
    </source>
</evidence>
<dbReference type="GO" id="GO:0003924">
    <property type="term" value="F:GTPase activity"/>
    <property type="evidence" value="ECO:0007669"/>
    <property type="project" value="InterPro"/>
</dbReference>
<gene>
    <name evidence="3" type="ORF">RCL2_000449900</name>
    <name evidence="2" type="ORF">RclHR1_02560013</name>
</gene>
<dbReference type="OrthoDB" id="5061070at2759"/>
<sequence>MDQLNSSIAEVPKANNPTIVIFGDQSCGKTSVLKRLIRGLPLPIKSTRSTYAPFEIRMIPSEEPLRKISLRYIEDKNHKPTTPREVEFANITGLEAEEVEEKLYEAQRYAQNPSITDVENTRLPPDSNELDHTTKNTVCLTISGPHSLFMIDLPGVVRNDANHENFVLSLVKEYIKKESAILVPIFHSTSDILTQCAYRLAREADPSGQRTVGVLTKMDRIVDYPSDDEKHHELATLVKGEGVLVNSAYVIRNPSDARSEILEDPEEMEKVTIETLKQHSRELSRHPKSLFD</sequence>
<dbReference type="AlphaFoldDB" id="A0A2Z6QZF5"/>
<dbReference type="GO" id="GO:0005525">
    <property type="term" value="F:GTP binding"/>
    <property type="evidence" value="ECO:0007669"/>
    <property type="project" value="InterPro"/>
</dbReference>
<dbReference type="EMBL" id="BLAL01000028">
    <property type="protein sequence ID" value="GES77113.1"/>
    <property type="molecule type" value="Genomic_DNA"/>
</dbReference>